<gene>
    <name evidence="1" type="ORF">FIL70_08340</name>
</gene>
<dbReference type="AlphaFoldDB" id="A0A5B8CG42"/>
<dbReference type="RefSeq" id="WP_140042026.1">
    <property type="nucleotide sequence ID" value="NZ_CP041016.1"/>
</dbReference>
<evidence type="ECO:0000313" key="1">
    <source>
        <dbReference type="EMBL" id="QDC37226.1"/>
    </source>
</evidence>
<dbReference type="KEGG" id="sufl:FIL70_08340"/>
<organism evidence="1 2">
    <name type="scientific">Sphingobium fuliginis ATCC 27551</name>
    <dbReference type="NCBI Taxonomy" id="1208342"/>
    <lineage>
        <taxon>Bacteria</taxon>
        <taxon>Pseudomonadati</taxon>
        <taxon>Pseudomonadota</taxon>
        <taxon>Alphaproteobacteria</taxon>
        <taxon>Sphingomonadales</taxon>
        <taxon>Sphingomonadaceae</taxon>
        <taxon>Sphingobium</taxon>
    </lineage>
</organism>
<name>A0A5B8CG42_SPHSA</name>
<reference evidence="1 2" key="1">
    <citation type="submission" date="2019-06" db="EMBL/GenBank/DDBJ databases">
        <title>Genome organization and adaptive potential of archetypical organophosphate degarding Sphingobium fuliginis ATCC 27551.</title>
        <authorList>
            <person name="Sarwar A."/>
            <person name="Parthasarathy S."/>
            <person name="Singh C."/>
            <person name="Siddavattam D."/>
        </authorList>
    </citation>
    <scope>NUCLEOTIDE SEQUENCE [LARGE SCALE GENOMIC DNA]</scope>
    <source>
        <strain evidence="1 2">ATCC 27551</strain>
    </source>
</reference>
<proteinExistence type="predicted"/>
<dbReference type="InterPro" id="IPR007948">
    <property type="entry name" value="DUF736"/>
</dbReference>
<protein>
    <submittedName>
        <fullName evidence="1">DUF736 domain-containing protein</fullName>
    </submittedName>
</protein>
<dbReference type="EMBL" id="CP041016">
    <property type="protein sequence ID" value="QDC37226.1"/>
    <property type="molecule type" value="Genomic_DNA"/>
</dbReference>
<dbReference type="Proteomes" id="UP000311469">
    <property type="component" value="Chromosome cSF1"/>
</dbReference>
<dbReference type="Pfam" id="PF05284">
    <property type="entry name" value="DUF736"/>
    <property type="match status" value="1"/>
</dbReference>
<accession>A0A5B8CG42</accession>
<evidence type="ECO:0000313" key="2">
    <source>
        <dbReference type="Proteomes" id="UP000311469"/>
    </source>
</evidence>
<sequence length="106" mass="11864">MSALGYVSRDGEGYKGEIELFGQRRPIQLIPNRRKAAPEHPDFQVNSDRLELGGAWVRTGEMSGKEYVRMAIARPEFGPHTIYANLGRAAGQDDDDVFAIIWNPMS</sequence>